<dbReference type="EMBL" id="JBHRVU010000004">
    <property type="protein sequence ID" value="MFC3443062.1"/>
    <property type="molecule type" value="Genomic_DNA"/>
</dbReference>
<protein>
    <submittedName>
        <fullName evidence="2">Helix-turn-helix transcriptional regulator</fullName>
    </submittedName>
</protein>
<dbReference type="InterPro" id="IPR016032">
    <property type="entry name" value="Sig_transdc_resp-reg_C-effctor"/>
</dbReference>
<gene>
    <name evidence="2" type="ORF">ACFOKF_17980</name>
</gene>
<dbReference type="SMART" id="SM00421">
    <property type="entry name" value="HTH_LUXR"/>
    <property type="match status" value="1"/>
</dbReference>
<keyword evidence="3" id="KW-1185">Reference proteome</keyword>
<evidence type="ECO:0000313" key="2">
    <source>
        <dbReference type="EMBL" id="MFC3443062.1"/>
    </source>
</evidence>
<organism evidence="2 3">
    <name type="scientific">Sphingobium rhizovicinum</name>
    <dbReference type="NCBI Taxonomy" id="432308"/>
    <lineage>
        <taxon>Bacteria</taxon>
        <taxon>Pseudomonadati</taxon>
        <taxon>Pseudomonadota</taxon>
        <taxon>Alphaproteobacteria</taxon>
        <taxon>Sphingomonadales</taxon>
        <taxon>Sphingomonadaceae</taxon>
        <taxon>Sphingobium</taxon>
    </lineage>
</organism>
<accession>A0ABV7NJS6</accession>
<dbReference type="InterPro" id="IPR036388">
    <property type="entry name" value="WH-like_DNA-bd_sf"/>
</dbReference>
<dbReference type="RefSeq" id="WP_380797388.1">
    <property type="nucleotide sequence ID" value="NZ_JBHRVU010000004.1"/>
</dbReference>
<dbReference type="Gene3D" id="1.10.10.10">
    <property type="entry name" value="Winged helix-like DNA-binding domain superfamily/Winged helix DNA-binding domain"/>
    <property type="match status" value="1"/>
</dbReference>
<comment type="caution">
    <text evidence="2">The sequence shown here is derived from an EMBL/GenBank/DDBJ whole genome shotgun (WGS) entry which is preliminary data.</text>
</comment>
<name>A0ABV7NJS6_9SPHN</name>
<dbReference type="Proteomes" id="UP001595681">
    <property type="component" value="Unassembled WGS sequence"/>
</dbReference>
<evidence type="ECO:0000259" key="1">
    <source>
        <dbReference type="SMART" id="SM00421"/>
    </source>
</evidence>
<proteinExistence type="predicted"/>
<dbReference type="SUPFAM" id="SSF46894">
    <property type="entry name" value="C-terminal effector domain of the bipartite response regulators"/>
    <property type="match status" value="1"/>
</dbReference>
<dbReference type="InterPro" id="IPR000792">
    <property type="entry name" value="Tscrpt_reg_LuxR_C"/>
</dbReference>
<reference evidence="3" key="1">
    <citation type="journal article" date="2019" name="Int. J. Syst. Evol. Microbiol.">
        <title>The Global Catalogue of Microorganisms (GCM) 10K type strain sequencing project: providing services to taxonomists for standard genome sequencing and annotation.</title>
        <authorList>
            <consortium name="The Broad Institute Genomics Platform"/>
            <consortium name="The Broad Institute Genome Sequencing Center for Infectious Disease"/>
            <person name="Wu L."/>
            <person name="Ma J."/>
        </authorList>
    </citation>
    <scope>NUCLEOTIDE SEQUENCE [LARGE SCALE GENOMIC DNA]</scope>
    <source>
        <strain evidence="3">CCM 7491</strain>
    </source>
</reference>
<sequence length="363" mass="39537">MQLTSNDETDLLMPLYAGVHDRSRWQSFLSRLQRRTGADHASLILGQDDAGIDQALEIVSGLDLTERARQLGLPQMHQSDYLPYPMLRPGRVYSAAELASQDAGARSAHSSLNQRLGVSDWRVIRMRDLEGASAWLSLGRSKGSFSASDGALLIAVAPHLAVALHNFVQTQRLHVRHAASQMALTRAHVGWIALDQHARIVAMDDRMAALIPAAVGDRLRPDNGEARQTLLHMATAAGQSDAIPPRLVTMRDAPRLDMVLTPLPDTPILALTRPVLLALCRLTPDPATAQQACLLAEMFALPQREAELALSIGEGRSIAESAQLLGITQETARNYSKRIYAKIGVRGQTELARRILLSSAMLG</sequence>
<feature type="domain" description="HTH luxR-type" evidence="1">
    <location>
        <begin position="298"/>
        <end position="355"/>
    </location>
</feature>
<evidence type="ECO:0000313" key="3">
    <source>
        <dbReference type="Proteomes" id="UP001595681"/>
    </source>
</evidence>